<sequence length="161" mass="17661">MTLLKSCCCIFTVKLGSIITGLVFLILCIVDIGVKVGYRDAYGGVAWSSLVFDLIFIIFNVFLIIGAYNDVLWMCAVWVVVALVYLLILLIQNIVATVTGNNSKWLGAGIVQGANAGTWIVFVFVLFIMVYGLLVVVSHCQNLRDEENRVPRGEPPAETQA</sequence>
<protein>
    <submittedName>
        <fullName evidence="3">Uncharacterized protein LOC109479754</fullName>
    </submittedName>
</protein>
<dbReference type="AlphaFoldDB" id="A0A6P5A284"/>
<keyword evidence="2" id="KW-1185">Reference proteome</keyword>
<evidence type="ECO:0000313" key="2">
    <source>
        <dbReference type="Proteomes" id="UP000515135"/>
    </source>
</evidence>
<feature type="transmembrane region" description="Helical" evidence="1">
    <location>
        <begin position="12"/>
        <end position="34"/>
    </location>
</feature>
<name>A0A6P5A284_BRABE</name>
<dbReference type="PANTHER" id="PTHR36694">
    <property type="entry name" value="PASIFLORA 1, ISOFORM A-RELATED"/>
    <property type="match status" value="1"/>
</dbReference>
<dbReference type="PANTHER" id="PTHR36694:SF11">
    <property type="entry name" value="LP21121P-RELATED"/>
    <property type="match status" value="1"/>
</dbReference>
<feature type="transmembrane region" description="Helical" evidence="1">
    <location>
        <begin position="116"/>
        <end position="137"/>
    </location>
</feature>
<dbReference type="RefSeq" id="XP_019637302.1">
    <property type="nucleotide sequence ID" value="XM_019781743.1"/>
</dbReference>
<dbReference type="OrthoDB" id="10035797at2759"/>
<gene>
    <name evidence="3" type="primary">LOC109479754</name>
</gene>
<accession>A0A6P5A284</accession>
<keyword evidence="1" id="KW-0812">Transmembrane</keyword>
<dbReference type="GeneID" id="109479754"/>
<reference evidence="3" key="1">
    <citation type="submission" date="2025-08" db="UniProtKB">
        <authorList>
            <consortium name="RefSeq"/>
        </authorList>
    </citation>
    <scope>IDENTIFICATION</scope>
    <source>
        <tissue evidence="3">Gonad</tissue>
    </source>
</reference>
<keyword evidence="1" id="KW-1133">Transmembrane helix</keyword>
<feature type="transmembrane region" description="Helical" evidence="1">
    <location>
        <begin position="46"/>
        <end position="68"/>
    </location>
</feature>
<feature type="transmembrane region" description="Helical" evidence="1">
    <location>
        <begin position="75"/>
        <end position="96"/>
    </location>
</feature>
<evidence type="ECO:0000313" key="3">
    <source>
        <dbReference type="RefSeq" id="XP_019637302.1"/>
    </source>
</evidence>
<dbReference type="Proteomes" id="UP000515135">
    <property type="component" value="Unplaced"/>
</dbReference>
<dbReference type="KEGG" id="bbel:109479754"/>
<organism evidence="2 3">
    <name type="scientific">Branchiostoma belcheri</name>
    <name type="common">Amphioxus</name>
    <dbReference type="NCBI Taxonomy" id="7741"/>
    <lineage>
        <taxon>Eukaryota</taxon>
        <taxon>Metazoa</taxon>
        <taxon>Chordata</taxon>
        <taxon>Cephalochordata</taxon>
        <taxon>Leptocardii</taxon>
        <taxon>Amphioxiformes</taxon>
        <taxon>Branchiostomatidae</taxon>
        <taxon>Branchiostoma</taxon>
    </lineage>
</organism>
<keyword evidence="1" id="KW-0472">Membrane</keyword>
<proteinExistence type="predicted"/>
<evidence type="ECO:0000256" key="1">
    <source>
        <dbReference type="SAM" id="Phobius"/>
    </source>
</evidence>